<evidence type="ECO:0000256" key="1">
    <source>
        <dbReference type="ARBA" id="ARBA00022723"/>
    </source>
</evidence>
<comment type="caution">
    <text evidence="4">The sequence shown here is derived from an EMBL/GenBank/DDBJ whole genome shotgun (WGS) entry which is preliminary data.</text>
</comment>
<reference evidence="4 5" key="1">
    <citation type="submission" date="2018-08" db="EMBL/GenBank/DDBJ databases">
        <title>Genome Sequence of Clavibacter michiganensis Subspecies type strains, and the Atypical Peach-Colored Strains Isolated from Tomato.</title>
        <authorList>
            <person name="Osdaghi E."/>
            <person name="Portier P."/>
            <person name="Briand M."/>
            <person name="Jacques M.-A."/>
        </authorList>
    </citation>
    <scope>NUCLEOTIDE SEQUENCE [LARGE SCALE GENOMIC DNA]</scope>
    <source>
        <strain evidence="4 5">CFBP 8216</strain>
    </source>
</reference>
<feature type="domain" description="HIRAN" evidence="3">
    <location>
        <begin position="74"/>
        <end position="176"/>
    </location>
</feature>
<dbReference type="SMART" id="SM00910">
    <property type="entry name" value="HIRAN"/>
    <property type="match status" value="1"/>
</dbReference>
<organism evidence="4 5">
    <name type="scientific">Clavibacter californiensis</name>
    <dbReference type="NCBI Taxonomy" id="1401995"/>
    <lineage>
        <taxon>Bacteria</taxon>
        <taxon>Bacillati</taxon>
        <taxon>Actinomycetota</taxon>
        <taxon>Actinomycetes</taxon>
        <taxon>Micrococcales</taxon>
        <taxon>Microbacteriaceae</taxon>
        <taxon>Clavibacter</taxon>
    </lineage>
</organism>
<evidence type="ECO:0000256" key="2">
    <source>
        <dbReference type="ARBA" id="ARBA00022801"/>
    </source>
</evidence>
<evidence type="ECO:0000313" key="5">
    <source>
        <dbReference type="Proteomes" id="UP000265355"/>
    </source>
</evidence>
<evidence type="ECO:0000259" key="3">
    <source>
        <dbReference type="SMART" id="SM00910"/>
    </source>
</evidence>
<proteinExistence type="predicted"/>
<name>A0ABX9N902_9MICO</name>
<dbReference type="Gene3D" id="3.30.70.2330">
    <property type="match status" value="1"/>
</dbReference>
<dbReference type="InterPro" id="IPR014905">
    <property type="entry name" value="HIRAN"/>
</dbReference>
<dbReference type="Pfam" id="PF08797">
    <property type="entry name" value="HIRAN"/>
    <property type="match status" value="1"/>
</dbReference>
<gene>
    <name evidence="4" type="ORF">DZF98_01210</name>
</gene>
<evidence type="ECO:0000313" key="4">
    <source>
        <dbReference type="EMBL" id="RII94565.1"/>
    </source>
</evidence>
<keyword evidence="5" id="KW-1185">Reference proteome</keyword>
<keyword evidence="1" id="KW-0479">Metal-binding</keyword>
<dbReference type="EMBL" id="QWEE01000006">
    <property type="protein sequence ID" value="RII94565.1"/>
    <property type="molecule type" value="Genomic_DNA"/>
</dbReference>
<accession>A0ABX9N902</accession>
<dbReference type="Proteomes" id="UP000265355">
    <property type="component" value="Unassembled WGS sequence"/>
</dbReference>
<keyword evidence="2" id="KW-0378">Hydrolase</keyword>
<protein>
    <recommendedName>
        <fullName evidence="3">HIRAN domain-containing protein</fullName>
    </recommendedName>
</protein>
<sequence length="180" mass="19322">MSPHLGRLVTPVHAYAPSMGLWARLTGTKKSEATAEAAPPRVVVETIGVPRAATARRRADLHVDQLNIMDLRHLEARRLRVVGSSYVCSDRDRQIYGGTQYLLVREPDNRADVNAVAVYGKGRQLGYASSSKAGSLGPLLDRLGADAYLVDGASVTEASIKLWVDLPTLPALRAHVAASG</sequence>